<accession>A0AAV4SY84</accession>
<dbReference type="AlphaFoldDB" id="A0AAV4SY84"/>
<dbReference type="EMBL" id="BPLQ01008586">
    <property type="protein sequence ID" value="GIY38324.1"/>
    <property type="molecule type" value="Genomic_DNA"/>
</dbReference>
<keyword evidence="2" id="KW-1185">Reference proteome</keyword>
<protein>
    <submittedName>
        <fullName evidence="1">Uncharacterized protein</fullName>
    </submittedName>
</protein>
<sequence>MRKRHLVPSIPWAFHYRPFTTSLRRSPESNVTVNTQVERGFLKISRRLNLFLEERLLPGSVPRQSVWKGRCLMFAKPIHLA</sequence>
<name>A0AAV4SY84_9ARAC</name>
<evidence type="ECO:0000313" key="1">
    <source>
        <dbReference type="EMBL" id="GIY38324.1"/>
    </source>
</evidence>
<organism evidence="1 2">
    <name type="scientific">Caerostris darwini</name>
    <dbReference type="NCBI Taxonomy" id="1538125"/>
    <lineage>
        <taxon>Eukaryota</taxon>
        <taxon>Metazoa</taxon>
        <taxon>Ecdysozoa</taxon>
        <taxon>Arthropoda</taxon>
        <taxon>Chelicerata</taxon>
        <taxon>Arachnida</taxon>
        <taxon>Araneae</taxon>
        <taxon>Araneomorphae</taxon>
        <taxon>Entelegynae</taxon>
        <taxon>Araneoidea</taxon>
        <taxon>Araneidae</taxon>
        <taxon>Caerostris</taxon>
    </lineage>
</organism>
<proteinExistence type="predicted"/>
<comment type="caution">
    <text evidence="1">The sequence shown here is derived from an EMBL/GenBank/DDBJ whole genome shotgun (WGS) entry which is preliminary data.</text>
</comment>
<dbReference type="Proteomes" id="UP001054837">
    <property type="component" value="Unassembled WGS sequence"/>
</dbReference>
<reference evidence="1 2" key="1">
    <citation type="submission" date="2021-06" db="EMBL/GenBank/DDBJ databases">
        <title>Caerostris darwini draft genome.</title>
        <authorList>
            <person name="Kono N."/>
            <person name="Arakawa K."/>
        </authorList>
    </citation>
    <scope>NUCLEOTIDE SEQUENCE [LARGE SCALE GENOMIC DNA]</scope>
</reference>
<evidence type="ECO:0000313" key="2">
    <source>
        <dbReference type="Proteomes" id="UP001054837"/>
    </source>
</evidence>
<gene>
    <name evidence="1" type="ORF">CDAR_393931</name>
</gene>